<proteinExistence type="predicted"/>
<keyword evidence="2" id="KW-0496">Mitochondrion</keyword>
<evidence type="ECO:0000313" key="2">
    <source>
        <dbReference type="EMBL" id="SPQ99421.1"/>
    </source>
</evidence>
<organism evidence="2 3">
    <name type="scientific">Plasmodiophora brassicae</name>
    <name type="common">Clubroot disease agent</name>
    <dbReference type="NCBI Taxonomy" id="37360"/>
    <lineage>
        <taxon>Eukaryota</taxon>
        <taxon>Sar</taxon>
        <taxon>Rhizaria</taxon>
        <taxon>Endomyxa</taxon>
        <taxon>Phytomyxea</taxon>
        <taxon>Plasmodiophorida</taxon>
        <taxon>Plasmodiophoridae</taxon>
        <taxon>Plasmodiophora</taxon>
    </lineage>
</organism>
<geneLocation type="mitochondrion" evidence="2"/>
<dbReference type="EMBL" id="OVEO01000011">
    <property type="protein sequence ID" value="SPQ99421.1"/>
    <property type="molecule type" value="Genomic_DNA"/>
</dbReference>
<gene>
    <name evidence="2" type="ORF">PLBR_LOCUS6636</name>
</gene>
<feature type="region of interest" description="Disordered" evidence="1">
    <location>
        <begin position="29"/>
        <end position="48"/>
    </location>
</feature>
<evidence type="ECO:0000313" key="3">
    <source>
        <dbReference type="Proteomes" id="UP000290189"/>
    </source>
</evidence>
<evidence type="ECO:0000256" key="1">
    <source>
        <dbReference type="SAM" id="MobiDB-lite"/>
    </source>
</evidence>
<name>A0A3P3YGW7_PLABS</name>
<dbReference type="AlphaFoldDB" id="A0A3P3YGW7"/>
<accession>A0A3P3YGW7</accession>
<dbReference type="Proteomes" id="UP000290189">
    <property type="component" value="Unassembled WGS sequence"/>
</dbReference>
<sequence>MRGRDMHRNEPDLYGRSCTDVDYNDDSYDYKTGGSKYQEQRAGDAGNRGWDQCRGCPSRCREGAVDVCVDGILNFRVPVPESPLCEGGVAAGALTVDPYTNICCNRCGIQAQPAVILDQVDDRDIILISTDYFDAKPLTSRWEPD</sequence>
<protein>
    <submittedName>
        <fullName evidence="2">Uncharacterized protein</fullName>
    </submittedName>
</protein>
<reference evidence="2 3" key="1">
    <citation type="submission" date="2018-03" db="EMBL/GenBank/DDBJ databases">
        <authorList>
            <person name="Fogelqvist J."/>
        </authorList>
    </citation>
    <scope>NUCLEOTIDE SEQUENCE [LARGE SCALE GENOMIC DNA]</scope>
</reference>